<proteinExistence type="predicted"/>
<reference evidence="1 2" key="1">
    <citation type="submission" date="2013-01" db="EMBL/GenBank/DDBJ databases">
        <authorList>
            <person name="Harkins D.M."/>
            <person name="Durkin A.S."/>
            <person name="Brinkac L.M."/>
            <person name="Haft D.H."/>
            <person name="Selengut J.D."/>
            <person name="Sanka R."/>
            <person name="DePew J."/>
            <person name="Purushe J."/>
            <person name="Galloway R.L."/>
            <person name="Vinetz J.M."/>
            <person name="Sutton G.G."/>
            <person name="Nierman W.C."/>
            <person name="Fouts D.E."/>
        </authorList>
    </citation>
    <scope>NUCLEOTIDE SEQUENCE [LARGE SCALE GENOMIC DNA]</scope>
    <source>
        <strain evidence="1 2">Nikolaevo</strain>
    </source>
</reference>
<accession>M6EWZ3</accession>
<dbReference type="AlphaFoldDB" id="M6EWZ3"/>
<evidence type="ECO:0000313" key="2">
    <source>
        <dbReference type="Proteomes" id="UP000011980"/>
    </source>
</evidence>
<organism evidence="1 2">
    <name type="scientific">Leptospira kirschneri serovar Bulgarica str. Nikolaevo</name>
    <dbReference type="NCBI Taxonomy" id="1240687"/>
    <lineage>
        <taxon>Bacteria</taxon>
        <taxon>Pseudomonadati</taxon>
        <taxon>Spirochaetota</taxon>
        <taxon>Spirochaetia</taxon>
        <taxon>Leptospirales</taxon>
        <taxon>Leptospiraceae</taxon>
        <taxon>Leptospira</taxon>
    </lineage>
</organism>
<comment type="caution">
    <text evidence="1">The sequence shown here is derived from an EMBL/GenBank/DDBJ whole genome shotgun (WGS) entry which is preliminary data.</text>
</comment>
<name>M6EWZ3_9LEPT</name>
<sequence length="44" mass="5365">MKVLELEFVQKLSNVGTLTILNIRVIEKWIFFHNSELYKEYHKI</sequence>
<dbReference type="EMBL" id="ANCE01000198">
    <property type="protein sequence ID" value="EMK20968.1"/>
    <property type="molecule type" value="Genomic_DNA"/>
</dbReference>
<gene>
    <name evidence="1" type="ORF">LEP1GSC008_4563</name>
</gene>
<evidence type="ECO:0000313" key="1">
    <source>
        <dbReference type="EMBL" id="EMK20968.1"/>
    </source>
</evidence>
<protein>
    <submittedName>
        <fullName evidence="1">Uncharacterized protein</fullName>
    </submittedName>
</protein>
<dbReference type="PATRIC" id="fig|1240687.3.peg.4274"/>
<dbReference type="Proteomes" id="UP000011980">
    <property type="component" value="Unassembled WGS sequence"/>
</dbReference>